<feature type="compositionally biased region" description="Polar residues" evidence="1">
    <location>
        <begin position="171"/>
        <end position="180"/>
    </location>
</feature>
<feature type="compositionally biased region" description="Acidic residues" evidence="1">
    <location>
        <begin position="186"/>
        <end position="198"/>
    </location>
</feature>
<name>A0A1E3HXH9_9TREE</name>
<feature type="region of interest" description="Disordered" evidence="1">
    <location>
        <begin position="1"/>
        <end position="83"/>
    </location>
</feature>
<proteinExistence type="predicted"/>
<protein>
    <submittedName>
        <fullName evidence="2">Uncharacterized protein</fullName>
    </submittedName>
</protein>
<feature type="region of interest" description="Disordered" evidence="1">
    <location>
        <begin position="469"/>
        <end position="529"/>
    </location>
</feature>
<feature type="compositionally biased region" description="Polar residues" evidence="1">
    <location>
        <begin position="580"/>
        <end position="607"/>
    </location>
</feature>
<dbReference type="EMBL" id="AWGJ01000004">
    <property type="protein sequence ID" value="ODN80476.1"/>
    <property type="molecule type" value="Genomic_DNA"/>
</dbReference>
<accession>A0A1E3HXH9</accession>
<dbReference type="GeneID" id="30154023"/>
<gene>
    <name evidence="2" type="ORF">L202_02714</name>
</gene>
<evidence type="ECO:0000313" key="3">
    <source>
        <dbReference type="Proteomes" id="UP000094065"/>
    </source>
</evidence>
<dbReference type="OrthoDB" id="2572347at2759"/>
<feature type="compositionally biased region" description="Basic and acidic residues" evidence="1">
    <location>
        <begin position="65"/>
        <end position="81"/>
    </location>
</feature>
<reference evidence="2 3" key="1">
    <citation type="submission" date="2016-06" db="EMBL/GenBank/DDBJ databases">
        <title>Evolution of pathogenesis and genome organization in the Tremellales.</title>
        <authorList>
            <person name="Cuomo C."/>
            <person name="Litvintseva A."/>
            <person name="Heitman J."/>
            <person name="Chen Y."/>
            <person name="Sun S."/>
            <person name="Springer D."/>
            <person name="Dromer F."/>
            <person name="Young S."/>
            <person name="Zeng Q."/>
            <person name="Chapman S."/>
            <person name="Gujja S."/>
            <person name="Saif S."/>
            <person name="Birren B."/>
        </authorList>
    </citation>
    <scope>NUCLEOTIDE SEQUENCE [LARGE SCALE GENOMIC DNA]</scope>
    <source>
        <strain evidence="2 3">CBS 6039</strain>
    </source>
</reference>
<feature type="region of interest" description="Disordered" evidence="1">
    <location>
        <begin position="171"/>
        <end position="200"/>
    </location>
</feature>
<feature type="region of interest" description="Disordered" evidence="1">
    <location>
        <begin position="250"/>
        <end position="289"/>
    </location>
</feature>
<feature type="compositionally biased region" description="Polar residues" evidence="1">
    <location>
        <begin position="1"/>
        <end position="10"/>
    </location>
</feature>
<evidence type="ECO:0000256" key="1">
    <source>
        <dbReference type="SAM" id="MobiDB-lite"/>
    </source>
</evidence>
<dbReference type="AlphaFoldDB" id="A0A1E3HXH9"/>
<organism evidence="2 3">
    <name type="scientific">Cryptococcus amylolentus CBS 6039</name>
    <dbReference type="NCBI Taxonomy" id="1295533"/>
    <lineage>
        <taxon>Eukaryota</taxon>
        <taxon>Fungi</taxon>
        <taxon>Dikarya</taxon>
        <taxon>Basidiomycota</taxon>
        <taxon>Agaricomycotina</taxon>
        <taxon>Tremellomycetes</taxon>
        <taxon>Tremellales</taxon>
        <taxon>Cryptococcaceae</taxon>
        <taxon>Cryptococcus</taxon>
    </lineage>
</organism>
<comment type="caution">
    <text evidence="2">The sequence shown here is derived from an EMBL/GenBank/DDBJ whole genome shotgun (WGS) entry which is preliminary data.</text>
</comment>
<feature type="region of interest" description="Disordered" evidence="1">
    <location>
        <begin position="428"/>
        <end position="452"/>
    </location>
</feature>
<sequence length="728" mass="80927">MPFSSSSTDRFSNHLPPSPPPVHPAPAALAPSLRRHLSDQSFASPKGKPKLRLRISQWSVKNRKSKGEIMRRKQEKRKAEDRDEEEYNFMRANGLLAPEEYEWERKLEHRTSVARLGVKGVKMRMTSLPSISTSPSAFSFPAPPPRDSISKSINLDDYEIKTQSLLAEQFSDGSTASVSLSGAGEPEVESEIESEPEEQATPTAVLKVAVGVPAIVRSIPSMNSFTAQPSFVLPEEVDIFYRGGSWSDELGEGGELEAIPPPPEPKQVPSAPSQHLSVPNSRSVPARDGQFTDADSYYWKAEDGQFSDIGNEDAHKPAEKPLPVAPQDGHFMTTLKSSRPSIGNLRPSHVSDLFSPDVTGVTFITGEDEDWSESTPGYHRRDRMISSKFYEHCNTTFETEECDTTADALMVRQDSHEMYRKEYIGSDGSTTTLKQHRRTTSVGSTSTDATARQPEWPLGTALTQNLLQKAATKDAHVRTHSDSAPPRPSTDSNAVRIFSGTVKKKRPPRHSVDHEASPAGDSFDDVDPPREDVEVIEFGLSTHPSIRRPSISSSVVTTERISFSAPRAVRPSHSIRSKRANSTTRAPEPRASSTYTRQSVTRSHTDSSVPRCFLDLSHIYAPSSKQPHHPVSQNKPHRKIHDPFAVFDPYPPIVPVKQIPNDPWIMITSSMDDDMLRKKGWKKVEMRRLEGEGFWAWMNRKVHGEGLNEARERMLAVKGKGMDGAVHE</sequence>
<feature type="compositionally biased region" description="Polar residues" evidence="1">
    <location>
        <begin position="440"/>
        <end position="450"/>
    </location>
</feature>
<dbReference type="RefSeq" id="XP_018995042.1">
    <property type="nucleotide sequence ID" value="XM_019136373.1"/>
</dbReference>
<feature type="region of interest" description="Disordered" evidence="1">
    <location>
        <begin position="563"/>
        <end position="607"/>
    </location>
</feature>
<dbReference type="Proteomes" id="UP000094065">
    <property type="component" value="Unassembled WGS sequence"/>
</dbReference>
<feature type="compositionally biased region" description="Basic and acidic residues" evidence="1">
    <location>
        <begin position="471"/>
        <end position="481"/>
    </location>
</feature>
<keyword evidence="3" id="KW-1185">Reference proteome</keyword>
<feature type="compositionally biased region" description="Polar residues" evidence="1">
    <location>
        <begin position="270"/>
        <end position="283"/>
    </location>
</feature>
<evidence type="ECO:0000313" key="2">
    <source>
        <dbReference type="EMBL" id="ODN80476.1"/>
    </source>
</evidence>